<dbReference type="PROSITE" id="PS01353">
    <property type="entry name" value="HEMATOPO_REC_L_F2"/>
    <property type="match status" value="1"/>
</dbReference>
<dbReference type="EMBL" id="CAJRST010003335">
    <property type="protein sequence ID" value="CAG5867076.1"/>
    <property type="molecule type" value="Genomic_DNA"/>
</dbReference>
<evidence type="ECO:0000256" key="4">
    <source>
        <dbReference type="ARBA" id="ARBA00022729"/>
    </source>
</evidence>
<keyword evidence="7 13" id="KW-0472">Membrane</keyword>
<comment type="similarity">
    <text evidence="2">Belongs to the type I cytokine receptor family. Type 2 subfamily.</text>
</comment>
<dbReference type="GO" id="GO:0005886">
    <property type="term" value="C:plasma membrane"/>
    <property type="evidence" value="ECO:0007669"/>
    <property type="project" value="UniProtKB-ARBA"/>
</dbReference>
<keyword evidence="17" id="KW-1185">Reference proteome</keyword>
<dbReference type="Gene3D" id="2.60.40.10">
    <property type="entry name" value="Immunoglobulins"/>
    <property type="match status" value="5"/>
</dbReference>
<dbReference type="Pfam" id="PF00041">
    <property type="entry name" value="fn3"/>
    <property type="match status" value="1"/>
</dbReference>
<keyword evidence="3 13" id="KW-0812">Transmembrane</keyword>
<feature type="region of interest" description="Disordered" evidence="12">
    <location>
        <begin position="775"/>
        <end position="806"/>
    </location>
</feature>
<evidence type="ECO:0000259" key="15">
    <source>
        <dbReference type="PROSITE" id="PS50853"/>
    </source>
</evidence>
<proteinExistence type="inferred from homology"/>
<feature type="region of interest" description="Disordered" evidence="12">
    <location>
        <begin position="731"/>
        <end position="755"/>
    </location>
</feature>
<evidence type="ECO:0000256" key="9">
    <source>
        <dbReference type="ARBA" id="ARBA00023170"/>
    </source>
</evidence>
<keyword evidence="6 13" id="KW-1133">Transmembrane helix</keyword>
<dbReference type="InterPro" id="IPR052672">
    <property type="entry name" value="Type1_Cytokine_Rcpt_Type2"/>
</dbReference>
<dbReference type="PANTHER" id="PTHR48423">
    <property type="entry name" value="INTERLEUKIN-27 RECEPTOR SUBUNIT ALPHA"/>
    <property type="match status" value="1"/>
</dbReference>
<dbReference type="GO" id="GO:0004896">
    <property type="term" value="F:cytokine receptor activity"/>
    <property type="evidence" value="ECO:0007669"/>
    <property type="project" value="InterPro"/>
</dbReference>
<keyword evidence="5" id="KW-0677">Repeat</keyword>
<dbReference type="InterPro" id="IPR036179">
    <property type="entry name" value="Ig-like_dom_sf"/>
</dbReference>
<evidence type="ECO:0000256" key="8">
    <source>
        <dbReference type="ARBA" id="ARBA00023157"/>
    </source>
</evidence>
<keyword evidence="8" id="KW-1015">Disulfide bond</keyword>
<evidence type="ECO:0000256" key="14">
    <source>
        <dbReference type="SAM" id="SignalP"/>
    </source>
</evidence>
<evidence type="ECO:0000256" key="11">
    <source>
        <dbReference type="ARBA" id="ARBA00023319"/>
    </source>
</evidence>
<feature type="compositionally biased region" description="Polar residues" evidence="12">
    <location>
        <begin position="775"/>
        <end position="800"/>
    </location>
</feature>
<dbReference type="AlphaFoldDB" id="A0A8S4AMX1"/>
<dbReference type="SUPFAM" id="SSF49265">
    <property type="entry name" value="Fibronectin type III"/>
    <property type="match status" value="3"/>
</dbReference>
<protein>
    <submittedName>
        <fullName evidence="16">(Atlantic silverside) hypothetical protein</fullName>
    </submittedName>
</protein>
<evidence type="ECO:0000256" key="5">
    <source>
        <dbReference type="ARBA" id="ARBA00022737"/>
    </source>
</evidence>
<gene>
    <name evidence="16" type="ORF">MMEN_LOCUS3879</name>
</gene>
<dbReference type="SUPFAM" id="SSF48726">
    <property type="entry name" value="Immunoglobulin"/>
    <property type="match status" value="1"/>
</dbReference>
<evidence type="ECO:0000313" key="17">
    <source>
        <dbReference type="Proteomes" id="UP000677803"/>
    </source>
</evidence>
<evidence type="ECO:0000256" key="6">
    <source>
        <dbReference type="ARBA" id="ARBA00022989"/>
    </source>
</evidence>
<dbReference type="Proteomes" id="UP000677803">
    <property type="component" value="Unassembled WGS sequence"/>
</dbReference>
<dbReference type="InterPro" id="IPR003529">
    <property type="entry name" value="Hematopoietin_rcpt_Gp130_CS"/>
</dbReference>
<dbReference type="CDD" id="cd00063">
    <property type="entry name" value="FN3"/>
    <property type="match status" value="3"/>
</dbReference>
<dbReference type="OrthoDB" id="9934532at2759"/>
<dbReference type="Pfam" id="PF06328">
    <property type="entry name" value="Lep_receptor_Ig"/>
    <property type="match status" value="1"/>
</dbReference>
<dbReference type="InterPro" id="IPR013783">
    <property type="entry name" value="Ig-like_fold"/>
</dbReference>
<keyword evidence="9" id="KW-0675">Receptor</keyword>
<comment type="caution">
    <text evidence="16">The sequence shown here is derived from an EMBL/GenBank/DDBJ whole genome shotgun (WGS) entry which is preliminary data.</text>
</comment>
<feature type="transmembrane region" description="Helical" evidence="13">
    <location>
        <begin position="635"/>
        <end position="656"/>
    </location>
</feature>
<evidence type="ECO:0000256" key="1">
    <source>
        <dbReference type="ARBA" id="ARBA00004479"/>
    </source>
</evidence>
<keyword evidence="11" id="KW-0393">Immunoglobulin domain</keyword>
<feature type="domain" description="Fibronectin type-III" evidence="15">
    <location>
        <begin position="229"/>
        <end position="330"/>
    </location>
</feature>
<dbReference type="PANTHER" id="PTHR48423:SF1">
    <property type="entry name" value="INTERLEUKIN-27 RECEPTOR SUBUNIT ALPHA"/>
    <property type="match status" value="1"/>
</dbReference>
<evidence type="ECO:0000256" key="13">
    <source>
        <dbReference type="SAM" id="Phobius"/>
    </source>
</evidence>
<sequence length="890" mass="99931">MVAARLLQLLGLVCLSSQFPARHEFESHLVTVPQNPVLEIGSNFTATCIIINTAEATVDDLYWNLSDSTISKEHYRKINGTALNVTIPILKEKPEWLYCLCQKKMPYIILNNGKFIQGIWLQKGYRPEKPRNLSCIAVQEKTIISPTITCMWEAVGRQTKEVPVTYTLIVKSSQEHNSSNTTSNSGHISLGTYPNFMPLEIWVEARNKLGTVESEHLNKDANYFIKTNPPSEVKAISEKSFPNSLLINWSHPIQSVYLKLMYQIRFCTLGSHSWTYVPIADTDNYIQFYRLQNLLPDTLYLIQVRCKNYKKDEGYWSDWSANATERTPEGRPTSKPDLWKTTIESGTGEQHVDIICKEPQFSNGRISRFDIRINKDKLKKEGWKRESIPVNMSQTHTSSQRSIFQLKRISLTDKQFVKVCVAATNAVGTSPEACLAIPAKAHERPPVEELKVWPHDGQLYVEWKPPNSTALSEYVIEWASGSNIDWQRENRTTSRAAIKGNLERFVLYNVSVYPMYAGLTGKAARQEAFLEQGVPSQVPSVKLKGNPGPYEAELVWEEIPQQARRGFITAYKIFYRNSTTIMHVAVPANTTSCTLKSLSANTRYDVWIQASTIRGSANSSQHSFTTPKYESVEGIVVGASIGFLFLVLMVLLLCIYKKDAIEENFWPRIPDPGESTIGNWSPDYPLKAETPKENCLSGISVLDVGVCDAKHGFEEDKSSLSLKKDKYLSEEHSSGIGGSSCMSSPRQSVSDSDEGADIVDTTASTVQYSSVVASSGYKGQTPSSQPQHSIFSRSESTQPLLDSEENPDVLVPEGSHFQRYPRKSHFTQSSQEKDTAVCKDFKQLDDDQQDFCAFEEDAEQTKLPHSPEADLMPTAAVSSYMPQLGGYRPQ</sequence>
<feature type="signal peptide" evidence="14">
    <location>
        <begin position="1"/>
        <end position="18"/>
    </location>
</feature>
<keyword evidence="10" id="KW-0325">Glycoprotein</keyword>
<organism evidence="16 17">
    <name type="scientific">Menidia menidia</name>
    <name type="common">Atlantic silverside</name>
    <dbReference type="NCBI Taxonomy" id="238744"/>
    <lineage>
        <taxon>Eukaryota</taxon>
        <taxon>Metazoa</taxon>
        <taxon>Chordata</taxon>
        <taxon>Craniata</taxon>
        <taxon>Vertebrata</taxon>
        <taxon>Euteleostomi</taxon>
        <taxon>Actinopterygii</taxon>
        <taxon>Neopterygii</taxon>
        <taxon>Teleostei</taxon>
        <taxon>Neoteleostei</taxon>
        <taxon>Acanthomorphata</taxon>
        <taxon>Ovalentaria</taxon>
        <taxon>Atherinomorphae</taxon>
        <taxon>Atheriniformes</taxon>
        <taxon>Atherinopsidae</taxon>
        <taxon>Menidiinae</taxon>
        <taxon>Menidia</taxon>
    </lineage>
</organism>
<comment type="subcellular location">
    <subcellularLocation>
        <location evidence="1">Membrane</location>
        <topology evidence="1">Single-pass type I membrane protein</topology>
    </subcellularLocation>
</comment>
<dbReference type="InterPro" id="IPR036116">
    <property type="entry name" value="FN3_sf"/>
</dbReference>
<reference evidence="16" key="1">
    <citation type="submission" date="2021-05" db="EMBL/GenBank/DDBJ databases">
        <authorList>
            <person name="Tigano A."/>
        </authorList>
    </citation>
    <scope>NUCLEOTIDE SEQUENCE</scope>
</reference>
<feature type="domain" description="Fibronectin type-III" evidence="15">
    <location>
        <begin position="535"/>
        <end position="629"/>
    </location>
</feature>
<evidence type="ECO:0000313" key="16">
    <source>
        <dbReference type="EMBL" id="CAG5867076.1"/>
    </source>
</evidence>
<dbReference type="PROSITE" id="PS50853">
    <property type="entry name" value="FN3"/>
    <property type="match status" value="2"/>
</dbReference>
<evidence type="ECO:0000256" key="12">
    <source>
        <dbReference type="SAM" id="MobiDB-lite"/>
    </source>
</evidence>
<evidence type="ECO:0000256" key="3">
    <source>
        <dbReference type="ARBA" id="ARBA00022692"/>
    </source>
</evidence>
<dbReference type="InterPro" id="IPR003961">
    <property type="entry name" value="FN3_dom"/>
</dbReference>
<dbReference type="SMART" id="SM00060">
    <property type="entry name" value="FN3"/>
    <property type="match status" value="3"/>
</dbReference>
<accession>A0A8S4AMX1</accession>
<evidence type="ECO:0000256" key="7">
    <source>
        <dbReference type="ARBA" id="ARBA00023136"/>
    </source>
</evidence>
<evidence type="ECO:0000256" key="2">
    <source>
        <dbReference type="ARBA" id="ARBA00008921"/>
    </source>
</evidence>
<feature type="chain" id="PRO_5035848981" evidence="14">
    <location>
        <begin position="19"/>
        <end position="890"/>
    </location>
</feature>
<name>A0A8S4AMX1_9TELE</name>
<evidence type="ECO:0000256" key="10">
    <source>
        <dbReference type="ARBA" id="ARBA00023180"/>
    </source>
</evidence>
<keyword evidence="4 14" id="KW-0732">Signal</keyword>
<dbReference type="InterPro" id="IPR010457">
    <property type="entry name" value="IgC2-like_lig-bd"/>
</dbReference>